<dbReference type="AlphaFoldDB" id="A0A2P5WRZ6"/>
<evidence type="ECO:0000313" key="1">
    <source>
        <dbReference type="EMBL" id="PPR93870.1"/>
    </source>
</evidence>
<sequence>MTWLESDMEGYTNTPSDGEVDECRSIFMMRFQTLHYPCAHVMAASTKVSLHFEKFIDEVYTLKCTLRVWENEFHVLLDLSTWEVPLTTLELVPDKGLRRNPKGHPQSSKIHNEMDIREKSDKKLCGVCRLAGHNRSKCLH</sequence>
<reference evidence="1 2" key="1">
    <citation type="submission" date="2015-01" db="EMBL/GenBank/DDBJ databases">
        <title>Genome of allotetraploid Gossypium barbadense reveals genomic plasticity and fiber elongation in cotton evolution.</title>
        <authorList>
            <person name="Chen X."/>
            <person name="Liu X."/>
            <person name="Zhao B."/>
            <person name="Zheng H."/>
            <person name="Hu Y."/>
            <person name="Lu G."/>
            <person name="Yang C."/>
            <person name="Chen J."/>
            <person name="Shan C."/>
            <person name="Zhang L."/>
            <person name="Zhou Y."/>
            <person name="Wang L."/>
            <person name="Guo W."/>
            <person name="Bai Y."/>
            <person name="Ruan J."/>
            <person name="Shangguan X."/>
            <person name="Mao Y."/>
            <person name="Jiang J."/>
            <person name="Zhu Y."/>
            <person name="Lei J."/>
            <person name="Kang H."/>
            <person name="Chen S."/>
            <person name="He X."/>
            <person name="Wang R."/>
            <person name="Wang Y."/>
            <person name="Chen J."/>
            <person name="Wang L."/>
            <person name="Yu S."/>
            <person name="Wang B."/>
            <person name="Wei J."/>
            <person name="Song S."/>
            <person name="Lu X."/>
            <person name="Gao Z."/>
            <person name="Gu W."/>
            <person name="Deng X."/>
            <person name="Ma D."/>
            <person name="Wang S."/>
            <person name="Liang W."/>
            <person name="Fang L."/>
            <person name="Cai C."/>
            <person name="Zhu X."/>
            <person name="Zhou B."/>
            <person name="Zhang Y."/>
            <person name="Chen Z."/>
            <person name="Xu S."/>
            <person name="Zhu R."/>
            <person name="Wang S."/>
            <person name="Zhang T."/>
            <person name="Zhao G."/>
        </authorList>
    </citation>
    <scope>NUCLEOTIDE SEQUENCE [LARGE SCALE GENOMIC DNA]</scope>
    <source>
        <strain evidence="2">cv. Xinhai21</strain>
        <tissue evidence="1">Leaf</tissue>
    </source>
</reference>
<gene>
    <name evidence="1" type="ORF">GOBAR_AA26801</name>
</gene>
<proteinExistence type="predicted"/>
<name>A0A2P5WRZ6_GOSBA</name>
<evidence type="ECO:0008006" key="3">
    <source>
        <dbReference type="Google" id="ProtNLM"/>
    </source>
</evidence>
<accession>A0A2P5WRZ6</accession>
<dbReference type="EMBL" id="KZ666699">
    <property type="protein sequence ID" value="PPR93870.1"/>
    <property type="molecule type" value="Genomic_DNA"/>
</dbReference>
<organism evidence="1 2">
    <name type="scientific">Gossypium barbadense</name>
    <name type="common">Sea Island cotton</name>
    <name type="synonym">Hibiscus barbadensis</name>
    <dbReference type="NCBI Taxonomy" id="3634"/>
    <lineage>
        <taxon>Eukaryota</taxon>
        <taxon>Viridiplantae</taxon>
        <taxon>Streptophyta</taxon>
        <taxon>Embryophyta</taxon>
        <taxon>Tracheophyta</taxon>
        <taxon>Spermatophyta</taxon>
        <taxon>Magnoliopsida</taxon>
        <taxon>eudicotyledons</taxon>
        <taxon>Gunneridae</taxon>
        <taxon>Pentapetalae</taxon>
        <taxon>rosids</taxon>
        <taxon>malvids</taxon>
        <taxon>Malvales</taxon>
        <taxon>Malvaceae</taxon>
        <taxon>Malvoideae</taxon>
        <taxon>Gossypium</taxon>
    </lineage>
</organism>
<dbReference type="Proteomes" id="UP000239757">
    <property type="component" value="Unassembled WGS sequence"/>
</dbReference>
<dbReference type="OrthoDB" id="1432732at2759"/>
<evidence type="ECO:0000313" key="2">
    <source>
        <dbReference type="Proteomes" id="UP000239757"/>
    </source>
</evidence>
<protein>
    <recommendedName>
        <fullName evidence="3">Zinc finger PMZ-type domain-containing protein</fullName>
    </recommendedName>
</protein>